<evidence type="ECO:0000256" key="10">
    <source>
        <dbReference type="ARBA" id="ARBA00071366"/>
    </source>
</evidence>
<comment type="subcellular location">
    <subcellularLocation>
        <location evidence="1">Cell membrane</location>
        <topology evidence="1">Multi-pass membrane protein</topology>
    </subcellularLocation>
</comment>
<feature type="transmembrane region" description="Helical" evidence="11">
    <location>
        <begin position="299"/>
        <end position="317"/>
    </location>
</feature>
<dbReference type="STRING" id="1434107.MSBR3_2371"/>
<dbReference type="PANTHER" id="PTHR30472">
    <property type="entry name" value="FERRIC ENTEROBACTIN TRANSPORT SYSTEM PERMEASE PROTEIN"/>
    <property type="match status" value="1"/>
</dbReference>
<dbReference type="PATRIC" id="fig|1434107.4.peg.2992"/>
<keyword evidence="5 11" id="KW-0812">Transmembrane</keyword>
<name>A0A0E3WXG4_METBA</name>
<dbReference type="RefSeq" id="WP_052723401.1">
    <property type="nucleotide sequence ID" value="NZ_CP009517.1"/>
</dbReference>
<evidence type="ECO:0000256" key="1">
    <source>
        <dbReference type="ARBA" id="ARBA00004651"/>
    </source>
</evidence>
<evidence type="ECO:0000256" key="6">
    <source>
        <dbReference type="ARBA" id="ARBA00022989"/>
    </source>
</evidence>
<evidence type="ECO:0000313" key="12">
    <source>
        <dbReference type="EMBL" id="AKB82949.1"/>
    </source>
</evidence>
<feature type="transmembrane region" description="Helical" evidence="11">
    <location>
        <begin position="260"/>
        <end position="287"/>
    </location>
</feature>
<evidence type="ECO:0000256" key="7">
    <source>
        <dbReference type="ARBA" id="ARBA00023136"/>
    </source>
</evidence>
<evidence type="ECO:0000256" key="8">
    <source>
        <dbReference type="ARBA" id="ARBA00053891"/>
    </source>
</evidence>
<dbReference type="EMBL" id="CP009517">
    <property type="protein sequence ID" value="AKB82949.1"/>
    <property type="molecule type" value="Genomic_DNA"/>
</dbReference>
<dbReference type="KEGG" id="mbak:MSBR3_2371"/>
<evidence type="ECO:0000256" key="4">
    <source>
        <dbReference type="ARBA" id="ARBA00022475"/>
    </source>
</evidence>
<keyword evidence="13" id="KW-1185">Reference proteome</keyword>
<comment type="subunit">
    <text evidence="9">The complex is composed of two ATP-binding proteins (BtuD), two transmembrane proteins (BtuC) and a solute-binding protein (BtuF).</text>
</comment>
<dbReference type="InterPro" id="IPR037294">
    <property type="entry name" value="ABC_BtuC-like"/>
</dbReference>
<organism evidence="12 13">
    <name type="scientific">Methanosarcina barkeri 3</name>
    <dbReference type="NCBI Taxonomy" id="1434107"/>
    <lineage>
        <taxon>Archaea</taxon>
        <taxon>Methanobacteriati</taxon>
        <taxon>Methanobacteriota</taxon>
        <taxon>Stenosarchaea group</taxon>
        <taxon>Methanomicrobia</taxon>
        <taxon>Methanosarcinales</taxon>
        <taxon>Methanosarcinaceae</taxon>
        <taxon>Methanosarcina</taxon>
    </lineage>
</organism>
<gene>
    <name evidence="12" type="ORF">MSBR3_2371</name>
</gene>
<feature type="transmembrane region" description="Helical" evidence="11">
    <location>
        <begin position="88"/>
        <end position="109"/>
    </location>
</feature>
<dbReference type="AlphaFoldDB" id="A0A0E3WXG4"/>
<reference evidence="12" key="1">
    <citation type="submission" date="2014-07" db="EMBL/GenBank/DDBJ databases">
        <title>Methanogenic archaea and the global carbon cycle.</title>
        <authorList>
            <person name="Henriksen J.R."/>
            <person name="Luke J."/>
            <person name="Reinhart S."/>
            <person name="Benedict M.N."/>
            <person name="Youngblut N.D."/>
            <person name="Metcalf M.E."/>
            <person name="Whitaker R.J."/>
            <person name="Metcalf W.W."/>
        </authorList>
    </citation>
    <scope>NUCLEOTIDE SEQUENCE [LARGE SCALE GENOMIC DNA]</scope>
    <source>
        <strain evidence="12">3</strain>
    </source>
</reference>
<dbReference type="SUPFAM" id="SSF81345">
    <property type="entry name" value="ABC transporter involved in vitamin B12 uptake, BtuC"/>
    <property type="match status" value="1"/>
</dbReference>
<keyword evidence="6 11" id="KW-1133">Transmembrane helix</keyword>
<dbReference type="GO" id="GO:0022857">
    <property type="term" value="F:transmembrane transporter activity"/>
    <property type="evidence" value="ECO:0007669"/>
    <property type="project" value="InterPro"/>
</dbReference>
<dbReference type="GO" id="GO:0005886">
    <property type="term" value="C:plasma membrane"/>
    <property type="evidence" value="ECO:0007669"/>
    <property type="project" value="UniProtKB-SubCell"/>
</dbReference>
<evidence type="ECO:0000256" key="5">
    <source>
        <dbReference type="ARBA" id="ARBA00022692"/>
    </source>
</evidence>
<comment type="function">
    <text evidence="8">Required for corrinoid utilization. Probably part of the ABC transporter complex BtuCDF involved in cobalamin (vitamin B12) import. Probably involved in the translocation of the substrate across the membrane.</text>
</comment>
<comment type="similarity">
    <text evidence="2">Belongs to the binding-protein-dependent transport system permease family. FecCD subfamily.</text>
</comment>
<evidence type="ECO:0000256" key="2">
    <source>
        <dbReference type="ARBA" id="ARBA00007935"/>
    </source>
</evidence>
<dbReference type="HOGENOM" id="CLU_013016_0_2_2"/>
<accession>A0A0E3WXG4</accession>
<dbReference type="Pfam" id="PF01032">
    <property type="entry name" value="FecCD"/>
    <property type="match status" value="1"/>
</dbReference>
<feature type="transmembrane region" description="Helical" evidence="11">
    <location>
        <begin position="143"/>
        <end position="163"/>
    </location>
</feature>
<dbReference type="OrthoDB" id="57034at2157"/>
<evidence type="ECO:0000256" key="9">
    <source>
        <dbReference type="ARBA" id="ARBA00064420"/>
    </source>
</evidence>
<evidence type="ECO:0000313" key="13">
    <source>
        <dbReference type="Proteomes" id="UP000033066"/>
    </source>
</evidence>
<sequence length="356" mass="38754">MKFPKKEENYGYPAHRPEISFFLEWKNLAFAIILFLPIPVFFFSIFLGTYTLSPIELIRVLLSHITSYEYSYPSVYDTVIFNIRFPRVLLAMIVGAALSTSGATFQGIFRNPLVSPYILGLSSGAAFGAALSIAVIPKLPAQVGAFIFSLVALGFSYTMARIGKQTSTVALILSGVITSSVFGALLSIIQYMTDEKAVQSIVYWTLGCLHTACWSKFSDSFPMVATGCLIIYLLRWKLNVLALGEEEAKSVGMNVELYKAIFIIAASLAASAAVAVAGIIGLLGLIVPHILRMIFGPDHRKIIPLSITFGAAFLALVDDISRSAFGFEIPVGIITTLLGAPFFLYLLRTTKAGGWE</sequence>
<dbReference type="FunFam" id="1.10.3470.10:FF:000001">
    <property type="entry name" value="Vitamin B12 ABC transporter permease BtuC"/>
    <property type="match status" value="1"/>
</dbReference>
<dbReference type="CDD" id="cd06550">
    <property type="entry name" value="TM_ABC_iron-siderophores_like"/>
    <property type="match status" value="1"/>
</dbReference>
<feature type="transmembrane region" description="Helical" evidence="11">
    <location>
        <begin position="329"/>
        <end position="347"/>
    </location>
</feature>
<keyword evidence="7 11" id="KW-0472">Membrane</keyword>
<proteinExistence type="inferred from homology"/>
<keyword evidence="3" id="KW-0813">Transport</keyword>
<dbReference type="Gene3D" id="1.10.3470.10">
    <property type="entry name" value="ABC transporter involved in vitamin B12 uptake, BtuC"/>
    <property type="match status" value="1"/>
</dbReference>
<evidence type="ECO:0000256" key="11">
    <source>
        <dbReference type="SAM" id="Phobius"/>
    </source>
</evidence>
<dbReference type="Proteomes" id="UP000033066">
    <property type="component" value="Chromosome"/>
</dbReference>
<feature type="transmembrane region" description="Helical" evidence="11">
    <location>
        <begin position="28"/>
        <end position="52"/>
    </location>
</feature>
<dbReference type="GeneID" id="24789958"/>
<feature type="transmembrane region" description="Helical" evidence="11">
    <location>
        <begin position="115"/>
        <end position="136"/>
    </location>
</feature>
<dbReference type="InterPro" id="IPR000522">
    <property type="entry name" value="ABC_transptr_permease_BtuC"/>
</dbReference>
<feature type="transmembrane region" description="Helical" evidence="11">
    <location>
        <begin position="169"/>
        <end position="189"/>
    </location>
</feature>
<dbReference type="PANTHER" id="PTHR30472:SF70">
    <property type="entry name" value="MOLYBDATE IMPORT SYSTEM PERMEASE PROTEIN MOLB"/>
    <property type="match status" value="1"/>
</dbReference>
<protein>
    <recommendedName>
        <fullName evidence="10">Cobalamin import system permease protein BtuC</fullName>
    </recommendedName>
</protein>
<evidence type="ECO:0000256" key="3">
    <source>
        <dbReference type="ARBA" id="ARBA00022448"/>
    </source>
</evidence>
<dbReference type="GO" id="GO:0033214">
    <property type="term" value="P:siderophore-iron import into cell"/>
    <property type="evidence" value="ECO:0007669"/>
    <property type="project" value="TreeGrafter"/>
</dbReference>
<keyword evidence="4" id="KW-1003">Cell membrane</keyword>